<evidence type="ECO:0000259" key="1">
    <source>
        <dbReference type="PROSITE" id="PS51704"/>
    </source>
</evidence>
<dbReference type="InterPro" id="IPR030395">
    <property type="entry name" value="GP_PDE_dom"/>
</dbReference>
<gene>
    <name evidence="2" type="ORF">L0668_08245</name>
</gene>
<evidence type="ECO:0000313" key="3">
    <source>
        <dbReference type="Proteomes" id="UP001521137"/>
    </source>
</evidence>
<dbReference type="PANTHER" id="PTHR46211">
    <property type="entry name" value="GLYCEROPHOSPHORYL DIESTER PHOSPHODIESTERASE"/>
    <property type="match status" value="1"/>
</dbReference>
<name>A0ABS9D6P0_9ALTE</name>
<dbReference type="PANTHER" id="PTHR46211:SF1">
    <property type="entry name" value="GLYCEROPHOSPHODIESTER PHOSPHODIESTERASE, CYTOPLASMIC"/>
    <property type="match status" value="1"/>
</dbReference>
<proteinExistence type="predicted"/>
<comment type="caution">
    <text evidence="2">The sequence shown here is derived from an EMBL/GenBank/DDBJ whole genome shotgun (WGS) entry which is preliminary data.</text>
</comment>
<dbReference type="Pfam" id="PF03009">
    <property type="entry name" value="GDPD"/>
    <property type="match status" value="1"/>
</dbReference>
<dbReference type="RefSeq" id="WP_235311677.1">
    <property type="nucleotide sequence ID" value="NZ_JAKGAS010000003.1"/>
</dbReference>
<keyword evidence="3" id="KW-1185">Reference proteome</keyword>
<dbReference type="Gene3D" id="3.20.20.190">
    <property type="entry name" value="Phosphatidylinositol (PI) phosphodiesterase"/>
    <property type="match status" value="1"/>
</dbReference>
<dbReference type="Proteomes" id="UP001521137">
    <property type="component" value="Unassembled WGS sequence"/>
</dbReference>
<dbReference type="SUPFAM" id="SSF51695">
    <property type="entry name" value="PLC-like phosphodiesterases"/>
    <property type="match status" value="1"/>
</dbReference>
<feature type="domain" description="GP-PDE" evidence="1">
    <location>
        <begin position="1"/>
        <end position="228"/>
    </location>
</feature>
<dbReference type="PROSITE" id="PS51704">
    <property type="entry name" value="GP_PDE"/>
    <property type="match status" value="1"/>
</dbReference>
<accession>A0ABS9D6P0</accession>
<organism evidence="2 3">
    <name type="scientific">Paraglaciecola algarum</name>
    <dbReference type="NCBI Taxonomy" id="3050085"/>
    <lineage>
        <taxon>Bacteria</taxon>
        <taxon>Pseudomonadati</taxon>
        <taxon>Pseudomonadota</taxon>
        <taxon>Gammaproteobacteria</taxon>
        <taxon>Alteromonadales</taxon>
        <taxon>Alteromonadaceae</taxon>
        <taxon>Paraglaciecola</taxon>
    </lineage>
</organism>
<protein>
    <submittedName>
        <fullName evidence="2">Glycerophosphodiester phosphodiesterase</fullName>
    </submittedName>
</protein>
<dbReference type="EMBL" id="JAKGAS010000003">
    <property type="protein sequence ID" value="MCF2948092.1"/>
    <property type="molecule type" value="Genomic_DNA"/>
</dbReference>
<dbReference type="InterPro" id="IPR017946">
    <property type="entry name" value="PLC-like_Pdiesterase_TIM-brl"/>
</dbReference>
<evidence type="ECO:0000313" key="2">
    <source>
        <dbReference type="EMBL" id="MCF2948092.1"/>
    </source>
</evidence>
<reference evidence="2 3" key="1">
    <citation type="submission" date="2022-01" db="EMBL/GenBank/DDBJ databases">
        <title>Paraglaciecola sp. G1-23.</title>
        <authorList>
            <person name="Jin M.S."/>
            <person name="Han D.M."/>
            <person name="Kim H.M."/>
            <person name="Jeon C.O."/>
        </authorList>
    </citation>
    <scope>NUCLEOTIDE SEQUENCE [LARGE SCALE GENOMIC DNA]</scope>
    <source>
        <strain evidence="2 3">G1-23</strain>
    </source>
</reference>
<sequence>MLVFAHRGASADAPENTLLAMRTAVAQQADGIEFDVQQIGNELVVFHDRVLSRTTNGSGLLQDQSIQELHRLDAGQEQTIPTLWQVLELIDGQCLVNIEVKGHVEPQLLVSYIHRAKTELNFRLDQFIVSSFNHHFLLEFSALEPNIKIGALTASKPLTYAAFAEKLKAYSVNIDMSVLDQKYIADAKNRGLKVMVYTVDNARELIQLKEWGVDAVFCNGPRKALITLNQM</sequence>